<dbReference type="EMBL" id="CYZX01000003">
    <property type="protein sequence ID" value="CUN81955.1"/>
    <property type="molecule type" value="Genomic_DNA"/>
</dbReference>
<dbReference type="FunFam" id="3.40.50.720:FF:000084">
    <property type="entry name" value="Short-chain dehydrogenase reductase"/>
    <property type="match status" value="1"/>
</dbReference>
<evidence type="ECO:0000313" key="5">
    <source>
        <dbReference type="Proteomes" id="UP000095594"/>
    </source>
</evidence>
<dbReference type="Pfam" id="PF13561">
    <property type="entry name" value="adh_short_C2"/>
    <property type="match status" value="1"/>
</dbReference>
<dbReference type="OrthoDB" id="9803333at2"/>
<accession>A0A174A383</accession>
<dbReference type="PANTHER" id="PTHR48107:SF16">
    <property type="entry name" value="NADPH-DEPENDENT ALDEHYDE REDUCTASE 1, CHLOROPLASTIC"/>
    <property type="match status" value="1"/>
</dbReference>
<dbReference type="Proteomes" id="UP000095594">
    <property type="component" value="Unassembled WGS sequence"/>
</dbReference>
<sequence length="288" mass="31661">MEFPKSFPMQEQKHQPGFECEMNPRPIFDHPSYNKKGDTLNGKVAIITGGDSGIGRAVSIAYAKQGADIVIVYFNEHRDAEETKKLVEENGRRCTIISGDISEVEFCKNVVETTIKEYGKIDILVNNAAVQYEDKDFKDITDEQFDKTMKTNIYGTFYMTRESLKHMTSGSCIINTASVVAFKGNEKLVDYSMTKGAITALTRSLAIELAKAKKNIRVNEVAPGPIWTPLIPASFTKTEVASFGQNVAMGRAGQLVECAGAYVFLASENASYITGQTIHVNGGEIVNS</sequence>
<comment type="similarity">
    <text evidence="1">Belongs to the short-chain dehydrogenases/reductases (SDR) family.</text>
</comment>
<dbReference type="PRINTS" id="PR00081">
    <property type="entry name" value="GDHRDH"/>
</dbReference>
<dbReference type="NCBIfam" id="NF005214">
    <property type="entry name" value="PRK06701.1"/>
    <property type="match status" value="1"/>
</dbReference>
<dbReference type="GO" id="GO:0016614">
    <property type="term" value="F:oxidoreductase activity, acting on CH-OH group of donors"/>
    <property type="evidence" value="ECO:0007669"/>
    <property type="project" value="UniProtKB-ARBA"/>
</dbReference>
<evidence type="ECO:0000256" key="1">
    <source>
        <dbReference type="ARBA" id="ARBA00006484"/>
    </source>
</evidence>
<dbReference type="PRINTS" id="PR00080">
    <property type="entry name" value="SDRFAMILY"/>
</dbReference>
<dbReference type="InterPro" id="IPR036291">
    <property type="entry name" value="NAD(P)-bd_dom_sf"/>
</dbReference>
<dbReference type="InterPro" id="IPR020904">
    <property type="entry name" value="Sc_DH/Rdtase_CS"/>
</dbReference>
<name>A0A174A383_9CLOT</name>
<dbReference type="RefSeq" id="WP_055263649.1">
    <property type="nucleotide sequence ID" value="NZ_CABIXQ010000003.1"/>
</dbReference>
<gene>
    <name evidence="4" type="primary">ydaD</name>
    <name evidence="4" type="ORF">ERS852471_00531</name>
</gene>
<dbReference type="SUPFAM" id="SSF51735">
    <property type="entry name" value="NAD(P)-binding Rossmann-fold domains"/>
    <property type="match status" value="1"/>
</dbReference>
<evidence type="ECO:0000313" key="4">
    <source>
        <dbReference type="EMBL" id="CUN81955.1"/>
    </source>
</evidence>
<feature type="region of interest" description="Disordered" evidence="3">
    <location>
        <begin position="1"/>
        <end position="23"/>
    </location>
</feature>
<dbReference type="PANTHER" id="PTHR48107">
    <property type="entry name" value="NADPH-DEPENDENT ALDEHYDE REDUCTASE-LIKE PROTEIN, CHLOROPLASTIC-RELATED"/>
    <property type="match status" value="1"/>
</dbReference>
<dbReference type="AlphaFoldDB" id="A0A174A383"/>
<dbReference type="InterPro" id="IPR002347">
    <property type="entry name" value="SDR_fam"/>
</dbReference>
<dbReference type="EC" id="1.-.-.-" evidence="4"/>
<dbReference type="PROSITE" id="PS00061">
    <property type="entry name" value="ADH_SHORT"/>
    <property type="match status" value="1"/>
</dbReference>
<proteinExistence type="inferred from homology"/>
<dbReference type="Gene3D" id="3.40.50.720">
    <property type="entry name" value="NAD(P)-binding Rossmann-like Domain"/>
    <property type="match status" value="1"/>
</dbReference>
<organism evidence="4 5">
    <name type="scientific">Clostridium disporicum</name>
    <dbReference type="NCBI Taxonomy" id="84024"/>
    <lineage>
        <taxon>Bacteria</taxon>
        <taxon>Bacillati</taxon>
        <taxon>Bacillota</taxon>
        <taxon>Clostridia</taxon>
        <taxon>Eubacteriales</taxon>
        <taxon>Clostridiaceae</taxon>
        <taxon>Clostridium</taxon>
    </lineage>
</organism>
<reference evidence="4 5" key="1">
    <citation type="submission" date="2015-09" db="EMBL/GenBank/DDBJ databases">
        <authorList>
            <consortium name="Pathogen Informatics"/>
        </authorList>
    </citation>
    <scope>NUCLEOTIDE SEQUENCE [LARGE SCALE GENOMIC DNA]</scope>
    <source>
        <strain evidence="4 5">2789STDY5834856</strain>
    </source>
</reference>
<evidence type="ECO:0000256" key="3">
    <source>
        <dbReference type="SAM" id="MobiDB-lite"/>
    </source>
</evidence>
<keyword evidence="2 4" id="KW-0560">Oxidoreductase</keyword>
<protein>
    <submittedName>
        <fullName evidence="4">Short chain dehydrogenase/reductase family oxidoreductase</fullName>
        <ecNumber evidence="4">1.-.-.-</ecNumber>
    </submittedName>
</protein>
<dbReference type="GO" id="GO:0008206">
    <property type="term" value="P:bile acid metabolic process"/>
    <property type="evidence" value="ECO:0007669"/>
    <property type="project" value="UniProtKB-ARBA"/>
</dbReference>
<evidence type="ECO:0000256" key="2">
    <source>
        <dbReference type="ARBA" id="ARBA00023002"/>
    </source>
</evidence>